<dbReference type="SMART" id="SM00646">
    <property type="entry name" value="Ami_3"/>
    <property type="match status" value="1"/>
</dbReference>
<dbReference type="Pfam" id="PF07833">
    <property type="entry name" value="Cu_amine_oxidN1"/>
    <property type="match status" value="1"/>
</dbReference>
<dbReference type="GO" id="GO:0009253">
    <property type="term" value="P:peptidoglycan catabolic process"/>
    <property type="evidence" value="ECO:0007669"/>
    <property type="project" value="InterPro"/>
</dbReference>
<dbReference type="AlphaFoldDB" id="A0A3A1V161"/>
<comment type="caution">
    <text evidence="4">The sequence shown here is derived from an EMBL/GenBank/DDBJ whole genome shotgun (WGS) entry which is preliminary data.</text>
</comment>
<dbReference type="SUPFAM" id="SSF55383">
    <property type="entry name" value="Copper amine oxidase, domain N"/>
    <property type="match status" value="1"/>
</dbReference>
<feature type="region of interest" description="Disordered" evidence="2">
    <location>
        <begin position="153"/>
        <end position="181"/>
    </location>
</feature>
<dbReference type="Gene3D" id="3.30.457.10">
    <property type="entry name" value="Copper amine oxidase-like, N-terminal domain"/>
    <property type="match status" value="1"/>
</dbReference>
<dbReference type="InterPro" id="IPR012854">
    <property type="entry name" value="Cu_amine_oxidase-like_N"/>
</dbReference>
<dbReference type="Gene3D" id="2.60.40.3500">
    <property type="match status" value="1"/>
</dbReference>
<evidence type="ECO:0000256" key="2">
    <source>
        <dbReference type="SAM" id="MobiDB-lite"/>
    </source>
</evidence>
<dbReference type="GO" id="GO:0030288">
    <property type="term" value="C:outer membrane-bounded periplasmic space"/>
    <property type="evidence" value="ECO:0007669"/>
    <property type="project" value="TreeGrafter"/>
</dbReference>
<evidence type="ECO:0000259" key="3">
    <source>
        <dbReference type="SMART" id="SM00646"/>
    </source>
</evidence>
<dbReference type="PANTHER" id="PTHR30404:SF0">
    <property type="entry name" value="N-ACETYLMURAMOYL-L-ALANINE AMIDASE AMIC"/>
    <property type="match status" value="1"/>
</dbReference>
<dbReference type="Gene3D" id="3.40.630.40">
    <property type="entry name" value="Zn-dependent exopeptidases"/>
    <property type="match status" value="1"/>
</dbReference>
<dbReference type="EMBL" id="QXQA01000004">
    <property type="protein sequence ID" value="RIX53546.1"/>
    <property type="molecule type" value="Genomic_DNA"/>
</dbReference>
<evidence type="ECO:0000313" key="5">
    <source>
        <dbReference type="Proteomes" id="UP000266482"/>
    </source>
</evidence>
<evidence type="ECO:0000256" key="1">
    <source>
        <dbReference type="ARBA" id="ARBA00022801"/>
    </source>
</evidence>
<dbReference type="InterPro" id="IPR050695">
    <property type="entry name" value="N-acetylmuramoyl_amidase_3"/>
</dbReference>
<proteinExistence type="predicted"/>
<dbReference type="CDD" id="cd02696">
    <property type="entry name" value="MurNAc-LAA"/>
    <property type="match status" value="1"/>
</dbReference>
<dbReference type="Proteomes" id="UP000266482">
    <property type="component" value="Unassembled WGS sequence"/>
</dbReference>
<accession>A0A3A1V161</accession>
<keyword evidence="1" id="KW-0378">Hydrolase</keyword>
<dbReference type="OrthoDB" id="9806267at2"/>
<dbReference type="PANTHER" id="PTHR30404">
    <property type="entry name" value="N-ACETYLMURAMOYL-L-ALANINE AMIDASE"/>
    <property type="match status" value="1"/>
</dbReference>
<sequence>MRAIQSSRWEMKKSVSIMLLMSLLFTMFASVGHAAAPPPPKLMLDGKQLASDVPPKIENGSTLVPLAILSEGLGYEVEWEQSAKKVTVKKDSTVIELVIGEAMIKVNDVIMETTTKPKLIDSRTMVPVRLVGELLGLTFEWDGTERVVYMYSAPPESTEPSTPDEQADGSENPDSEQSLPAGYITGITMNEQSVITIAHTDVQKPNEPLLLESPKRLVFDFPNTAFLPPMKGETVVQVSDNPLLTYYKYAQFSADPLVARLVIQIGDNTGYVLSETEGAYQIALMPASEVPVPETPAETPEEPTAVYDVVIDAGHGAKDPGAFSKSLNRWEKEFNLSAALALKAALEKDKRIRVHMTRSDDTFLELADRIKFAENVKADLFISIHANSYDNTSVSGSETYYYREDSKPLADFLHKYVVKGTGLRDRSVRKAAYKVIKETTMPAVLIEAGYLSNSGDAKALYDKSVQERFAAEVANGIKGYLKLK</sequence>
<feature type="domain" description="MurNAc-LAA" evidence="3">
    <location>
        <begin position="370"/>
        <end position="478"/>
    </location>
</feature>
<dbReference type="InterPro" id="IPR002508">
    <property type="entry name" value="MurNAc-LAA_cat"/>
</dbReference>
<reference evidence="4 5" key="1">
    <citation type="submission" date="2018-09" db="EMBL/GenBank/DDBJ databases">
        <title>Paenibacillus aracenensis nov. sp. isolated from a cave in southern Spain.</title>
        <authorList>
            <person name="Jurado V."/>
            <person name="Gutierrez-Patricio S."/>
            <person name="Gonzalez-Pimentel J.L."/>
            <person name="Miller A.Z."/>
            <person name="Laiz L."/>
            <person name="Saiz-Jimenez C."/>
        </authorList>
    </citation>
    <scope>NUCLEOTIDE SEQUENCE [LARGE SCALE GENOMIC DNA]</scope>
    <source>
        <strain evidence="4 5">DSM 22867</strain>
    </source>
</reference>
<dbReference type="SUPFAM" id="SSF53187">
    <property type="entry name" value="Zn-dependent exopeptidases"/>
    <property type="match status" value="1"/>
</dbReference>
<dbReference type="Pfam" id="PF01520">
    <property type="entry name" value="Amidase_3"/>
    <property type="match status" value="1"/>
</dbReference>
<dbReference type="GO" id="GO:0008745">
    <property type="term" value="F:N-acetylmuramoyl-L-alanine amidase activity"/>
    <property type="evidence" value="ECO:0007669"/>
    <property type="project" value="InterPro"/>
</dbReference>
<feature type="compositionally biased region" description="Acidic residues" evidence="2">
    <location>
        <begin position="165"/>
        <end position="174"/>
    </location>
</feature>
<keyword evidence="5" id="KW-1185">Reference proteome</keyword>
<dbReference type="InterPro" id="IPR036582">
    <property type="entry name" value="Mao_N_sf"/>
</dbReference>
<protein>
    <submittedName>
        <fullName evidence="4">AMIN domain-containing protein</fullName>
    </submittedName>
</protein>
<gene>
    <name evidence="4" type="ORF">D3P08_08900</name>
</gene>
<feature type="compositionally biased region" description="Low complexity" evidence="2">
    <location>
        <begin position="154"/>
        <end position="163"/>
    </location>
</feature>
<evidence type="ECO:0000313" key="4">
    <source>
        <dbReference type="EMBL" id="RIX53546.1"/>
    </source>
</evidence>
<name>A0A3A1V161_9BACL</name>
<organism evidence="4 5">
    <name type="scientific">Paenibacillus nanensis</name>
    <dbReference type="NCBI Taxonomy" id="393251"/>
    <lineage>
        <taxon>Bacteria</taxon>
        <taxon>Bacillati</taxon>
        <taxon>Bacillota</taxon>
        <taxon>Bacilli</taxon>
        <taxon>Bacillales</taxon>
        <taxon>Paenibacillaceae</taxon>
        <taxon>Paenibacillus</taxon>
    </lineage>
</organism>